<dbReference type="SUPFAM" id="SSF48371">
    <property type="entry name" value="ARM repeat"/>
    <property type="match status" value="1"/>
</dbReference>
<dbReference type="InterPro" id="IPR016024">
    <property type="entry name" value="ARM-type_fold"/>
</dbReference>
<sequence length="1794" mass="198644">MSWSGPTSASVLPAPTSTQPAPSPTATENAEYLIGGALHPSYYSTIGAFNGSGIALASQSFATDLQTGTQGSMVMYFQHHSGEIRWQQLSSSGWIGGSASEVVAIDAKNSTPLSAVAYTTNGTSTWHIFYIDQDNLIKQRSNSNTTNVWVDGPINTANLRANDADQVGGDEDYDEDVGMHLWYAVTNSSFEQWGWRDGEQEWRKQALWDRYNGHAGIGCYSWGPGTTTYVMLVNLQNTVEFWWKDTNTNITGNDTHPINKWTNATQLAINDQRIQLYLKGKETNSPFKETSRSRKMPRATRKRAASPQEEQEEEHIEQDQAMEGAGQRLQFNQPLTWKAGKPIAVSELLRRLKSLAEELQSIDQGDADRESLVPRAQELASTQLLGHKDKGVKAWVMLCIVEMFRLLAPDAPYKGGQLRQIFDIFVSTTIPALASPSDPYNQQNLGVLTSLNTIKSIVLLTDIPGSDRLICDLFTNCFDVMAGNVRGGDGEQLPKNVEYHMTQMLSTLVDECGALPDGVIDLILAQFLRADPSSLSQGKKGEALTPLTMREVTPAYNMARSICNSCADKMIRAVGQYFNAVLIDASEAVSSTKPTKRGKKRTHDESEDESDDGLLTPPAETDFEEVEKAHRLLRELWRSAPDVIQNVIPQIEAEVAAENPQLRTMAVQTLGDMVSGIGAAGPPPPLELDPAAYPSQSLETQGAVPDYMSNPLLAPTAPHSFSAIYPSAYQGFMDRHRDRSTAVRSAWATATGLIILTSGGGKGMDSDQESQLLRRLSDMLVDQDERVRFAAVQVIARFDFEGVVQKLGNHGGINSQGSVLCNLAERIKDRKHNVRAAATELLARIWGVAAGAISEGSERVRELLSSIPTRIYMAVYVNDREINALVQKVTHESLLPISYPPIKTKTTAIGNSQRVQDGQPQSMDQDVDPDAARAERVMVMVRDLEQRAREVFFKLQQQQATWAKYLEAYFNTVNAINSSTGNDDEDGAERKTLNKRLDALVSTLSRNLPDDATASEHLRKFAALYDRRSIQLIRFCYSPDSDYRKVVKAMKELTKRMNDAREKELKDKEQKHHSFPIMDTLLPLVRSASVLVYNRSHVPAIMGIARTDTKGLGAAAHEVLKELSTTAPQVFKVHVHELCDGLKKQAPTPDAPNNASAVDELKACAGFADRFPEDMPKNRDFYIAMTAFAKYGAPPEAAKHAVSVIASSAEKREMYIKDILRYSIIDFDFGAECFLSRLAALAQLRLVANRETEDQADAIMDVTVRKVIGEVRTMATEEDPAWAEEIDDDLRAKLWALRILVNGLRGVKTSADKVLDAVEEIRDAAIPVYRLLNTLIERDGELSKTTTTPEHHKSRLRLAAANQLLKLSCNRPLDQLFTPQDFNRLARVAQDPLPEVRAGFVQKLKKYLGQSKLPSRFYGLVFMYAFEPKRETLETTTTWLKARATLMAKTAEGGMETNFARFLSLLAHHQDFSLDAEDLRDFVEYIMFYLKTVATQENLPLIYHVAQRLKTVADGIDSTKSENLYVLSDLAESVIRSFQELKGWSLQIYPGKARLPAGIFAPLPSHTVAQEIAEKRYVPDDLVDELDDLVKASLRPKKRKAEGVSGQTAKKPKPSTASGEGKAKKAKKEPTRRTSKTDTKTPKKSQDANLPSSAVRKSARASNVKNYAEEDSSDDDEELETWQNGEGDEEADKENTTSSTPPTSEPAQDPEPQQEEDQEGQMEETPPKAATRSKAAKEPAQAKKKGRPAKKPAPPQRNTRATRATRATKGKKGKDEMDIPSDSELSDVPSEVDA</sequence>
<dbReference type="FunCoup" id="A0A1Z5TU29">
    <property type="interactions" value="1575"/>
</dbReference>
<dbReference type="PANTHER" id="PTHR12663:SF0">
    <property type="entry name" value="PRECOCIOUS DISSOCIATION OF SISTERS 5, ISOFORM A"/>
    <property type="match status" value="1"/>
</dbReference>
<feature type="compositionally biased region" description="Basic residues" evidence="7">
    <location>
        <begin position="293"/>
        <end position="304"/>
    </location>
</feature>
<evidence type="ECO:0000256" key="4">
    <source>
        <dbReference type="ARBA" id="ARBA00023242"/>
    </source>
</evidence>
<feature type="coiled-coil region" evidence="6">
    <location>
        <begin position="1043"/>
        <end position="1071"/>
    </location>
</feature>
<keyword evidence="5" id="KW-0131">Cell cycle</keyword>
<reference evidence="8" key="1">
    <citation type="submission" date="2017-01" db="EMBL/GenBank/DDBJ databases">
        <title>The recent genome duplication of the halophilic yeast Hortaea werneckii: insights from long-read sequencing.</title>
        <authorList>
            <person name="Sinha S."/>
            <person name="Flibotte S."/>
            <person name="Neira M."/>
            <person name="Lenassi M."/>
            <person name="Gostincar C."/>
            <person name="Stajich J.E."/>
            <person name="Nislow C.E."/>
        </authorList>
    </citation>
    <scope>NUCLEOTIDE SEQUENCE [LARGE SCALE GENOMIC DNA]</scope>
    <source>
        <strain evidence="8">EXF-2000</strain>
    </source>
</reference>
<dbReference type="SUPFAM" id="SSF89372">
    <property type="entry name" value="Fucose-specific lectin"/>
    <property type="match status" value="1"/>
</dbReference>
<comment type="subcellular location">
    <subcellularLocation>
        <location evidence="1">Nucleus</location>
    </subcellularLocation>
</comment>
<feature type="region of interest" description="Disordered" evidence="7">
    <location>
        <begin position="284"/>
        <end position="319"/>
    </location>
</feature>
<feature type="compositionally biased region" description="Basic and acidic residues" evidence="7">
    <location>
        <begin position="1628"/>
        <end position="1646"/>
    </location>
</feature>
<keyword evidence="3" id="KW-0498">Mitosis</keyword>
<feature type="compositionally biased region" description="Polar residues" evidence="7">
    <location>
        <begin position="1"/>
        <end position="10"/>
    </location>
</feature>
<feature type="compositionally biased region" description="Acidic residues" evidence="7">
    <location>
        <begin position="1712"/>
        <end position="1722"/>
    </location>
</feature>
<accession>A0A1Z5TU29</accession>
<evidence type="ECO:0008006" key="10">
    <source>
        <dbReference type="Google" id="ProtNLM"/>
    </source>
</evidence>
<feature type="region of interest" description="Disordered" evidence="7">
    <location>
        <begin position="1594"/>
        <end position="1794"/>
    </location>
</feature>
<dbReference type="Pfam" id="PF20168">
    <property type="entry name" value="PDS5"/>
    <property type="match status" value="1"/>
</dbReference>
<dbReference type="Gene3D" id="1.25.10.10">
    <property type="entry name" value="Leucine-rich Repeat Variant"/>
    <property type="match status" value="1"/>
</dbReference>
<feature type="compositionally biased region" description="Low complexity" evidence="7">
    <location>
        <begin position="1756"/>
        <end position="1765"/>
    </location>
</feature>
<dbReference type="GO" id="GO:0007064">
    <property type="term" value="P:mitotic sister chromatid cohesion"/>
    <property type="evidence" value="ECO:0007669"/>
    <property type="project" value="InterPro"/>
</dbReference>
<dbReference type="PANTHER" id="PTHR12663">
    <property type="entry name" value="ANDROGEN INDUCED INHIBITOR OF PROLIFERATION AS3 / PDS5-RELATED"/>
    <property type="match status" value="1"/>
</dbReference>
<evidence type="ECO:0000313" key="9">
    <source>
        <dbReference type="Proteomes" id="UP000194280"/>
    </source>
</evidence>
<gene>
    <name evidence="8" type="ORF">BTJ68_00540</name>
</gene>
<feature type="compositionally biased region" description="Acidic residues" evidence="7">
    <location>
        <begin position="1778"/>
        <end position="1794"/>
    </location>
</feature>
<feature type="region of interest" description="Disordered" evidence="7">
    <location>
        <begin position="589"/>
        <end position="620"/>
    </location>
</feature>
<dbReference type="InterPro" id="IPR039776">
    <property type="entry name" value="Pds5"/>
</dbReference>
<feature type="region of interest" description="Disordered" evidence="7">
    <location>
        <begin position="1"/>
        <end position="27"/>
    </location>
</feature>
<dbReference type="GO" id="GO:0000785">
    <property type="term" value="C:chromatin"/>
    <property type="evidence" value="ECO:0007669"/>
    <property type="project" value="TreeGrafter"/>
</dbReference>
<organism evidence="8 9">
    <name type="scientific">Hortaea werneckii EXF-2000</name>
    <dbReference type="NCBI Taxonomy" id="1157616"/>
    <lineage>
        <taxon>Eukaryota</taxon>
        <taxon>Fungi</taxon>
        <taxon>Dikarya</taxon>
        <taxon>Ascomycota</taxon>
        <taxon>Pezizomycotina</taxon>
        <taxon>Dothideomycetes</taxon>
        <taxon>Dothideomycetidae</taxon>
        <taxon>Mycosphaerellales</taxon>
        <taxon>Teratosphaeriaceae</taxon>
        <taxon>Hortaea</taxon>
    </lineage>
</organism>
<dbReference type="OrthoDB" id="200660at2759"/>
<dbReference type="STRING" id="1157616.A0A1Z5TU29"/>
<dbReference type="EMBL" id="MUNK01000003">
    <property type="protein sequence ID" value="OTA39532.1"/>
    <property type="molecule type" value="Genomic_DNA"/>
</dbReference>
<dbReference type="GO" id="GO:0051301">
    <property type="term" value="P:cell division"/>
    <property type="evidence" value="ECO:0007669"/>
    <property type="project" value="UniProtKB-KW"/>
</dbReference>
<dbReference type="VEuPathDB" id="FungiDB:BTJ68_00540"/>
<dbReference type="InParanoid" id="A0A1Z5TU29"/>
<proteinExistence type="predicted"/>
<evidence type="ECO:0000313" key="8">
    <source>
        <dbReference type="EMBL" id="OTA39532.1"/>
    </source>
</evidence>
<comment type="caution">
    <text evidence="8">The sequence shown here is derived from an EMBL/GenBank/DDBJ whole genome shotgun (WGS) entry which is preliminary data.</text>
</comment>
<dbReference type="Proteomes" id="UP000194280">
    <property type="component" value="Unassembled WGS sequence"/>
</dbReference>
<protein>
    <recommendedName>
        <fullName evidence="10">Sister chromatid cohesion protein</fullName>
    </recommendedName>
</protein>
<evidence type="ECO:0000256" key="5">
    <source>
        <dbReference type="ARBA" id="ARBA00023306"/>
    </source>
</evidence>
<feature type="compositionally biased region" description="Low complexity" evidence="7">
    <location>
        <begin position="1696"/>
        <end position="1711"/>
    </location>
</feature>
<dbReference type="InterPro" id="IPR011989">
    <property type="entry name" value="ARM-like"/>
</dbReference>
<keyword evidence="2" id="KW-0132">Cell division</keyword>
<feature type="compositionally biased region" description="Acidic residues" evidence="7">
    <location>
        <begin position="1669"/>
        <end position="1692"/>
    </location>
</feature>
<name>A0A1Z5TU29_HORWE</name>
<keyword evidence="6" id="KW-0175">Coiled coil</keyword>
<evidence type="ECO:0000256" key="1">
    <source>
        <dbReference type="ARBA" id="ARBA00004123"/>
    </source>
</evidence>
<evidence type="ECO:0000256" key="3">
    <source>
        <dbReference type="ARBA" id="ARBA00022776"/>
    </source>
</evidence>
<evidence type="ECO:0000256" key="2">
    <source>
        <dbReference type="ARBA" id="ARBA00022618"/>
    </source>
</evidence>
<evidence type="ECO:0000256" key="7">
    <source>
        <dbReference type="SAM" id="MobiDB-lite"/>
    </source>
</evidence>
<dbReference type="CDD" id="cd19953">
    <property type="entry name" value="PDS5"/>
    <property type="match status" value="1"/>
</dbReference>
<dbReference type="GO" id="GO:0006281">
    <property type="term" value="P:DNA repair"/>
    <property type="evidence" value="ECO:0007669"/>
    <property type="project" value="TreeGrafter"/>
</dbReference>
<keyword evidence="9" id="KW-1185">Reference proteome</keyword>
<dbReference type="GO" id="GO:0005634">
    <property type="term" value="C:nucleus"/>
    <property type="evidence" value="ECO:0007669"/>
    <property type="project" value="UniProtKB-SubCell"/>
</dbReference>
<keyword evidence="4" id="KW-0539">Nucleus</keyword>
<dbReference type="Gene3D" id="2.120.10.70">
    <property type="entry name" value="Fucose-specific lectin"/>
    <property type="match status" value="1"/>
</dbReference>
<evidence type="ECO:0000256" key="6">
    <source>
        <dbReference type="SAM" id="Coils"/>
    </source>
</evidence>
<feature type="compositionally biased region" description="Low complexity" evidence="7">
    <location>
        <begin position="13"/>
        <end position="27"/>
    </location>
</feature>